<evidence type="ECO:0000313" key="1">
    <source>
        <dbReference type="EMBL" id="KAH7833983.1"/>
    </source>
</evidence>
<keyword evidence="2" id="KW-1185">Reference proteome</keyword>
<dbReference type="Proteomes" id="UP000828048">
    <property type="component" value="Chromosome 2"/>
</dbReference>
<proteinExistence type="predicted"/>
<organism evidence="1 2">
    <name type="scientific">Vaccinium darrowii</name>
    <dbReference type="NCBI Taxonomy" id="229202"/>
    <lineage>
        <taxon>Eukaryota</taxon>
        <taxon>Viridiplantae</taxon>
        <taxon>Streptophyta</taxon>
        <taxon>Embryophyta</taxon>
        <taxon>Tracheophyta</taxon>
        <taxon>Spermatophyta</taxon>
        <taxon>Magnoliopsida</taxon>
        <taxon>eudicotyledons</taxon>
        <taxon>Gunneridae</taxon>
        <taxon>Pentapetalae</taxon>
        <taxon>asterids</taxon>
        <taxon>Ericales</taxon>
        <taxon>Ericaceae</taxon>
        <taxon>Vaccinioideae</taxon>
        <taxon>Vaccinieae</taxon>
        <taxon>Vaccinium</taxon>
    </lineage>
</organism>
<accession>A0ACB7X029</accession>
<sequence length="2754" mass="309434">MYGQQPRHRHGGNGRGAPPFPAAQPLAPDLNPNLLPQYFYHQNLNPFATNQYFPNPNFPLHTPTFPIQQFPNFFPNQNNFPIQPRPSNRPDVPMESVVPKARPNNKPHVPIERIDSAAAEAHRELLAKGESVSAWKVSQAVLLILKAESWESLGVQMQLVPSLHRLIIIEGKISAFIHCFVAVQRITSLYDLEVAICKNEGVERFEELELGPLVRHPLVMHYFSVSTDLTEVFKITSEEVISCLCEFMIIQKGKEIKVEEFLDFIAKKRSVTCSEKLSVRIQSLGMYTTLIRQARRSESTAVNKIFDDLQKKSEKRSRKRRPLLSLQKKQLDDHFSSISQRVNSFPPLRENIVGKHIKFSSSSEDDGSCDSEHEGNKNDADAKNNSNLLSHNTSSSDRVSSCPYPSASEEMSRLGLKGDMDVSASAACGSERYNQSTGQLEKKRKSGNLGSNITAPHKLHKKDKTGSDFSIDEDKTEFIGQHEANLLLEADLSLPSSSMKMFITTWKEACRENTVGEVFERMLQFYKTTGQTKIKGKGMFRDVGTRKRMMSMFSSYPCIGLLNVAVTSIKCGMWDSVYDAFQTFTEQGAANTISNKCAEYESIEIEPAERVALVVDEHVSKCVTVEDIVKKVSIYFDLDFNDSRNVKSLLENKFTLLRKLRECEFWLTKEFSVEEFESLGYGEFFAFLEKHVSLMPNTLQMCLTDYAYGKSPLEVCMLQHQLAVLLSQASNSLGGIEYVTKEIISMLLMRQFPQISFTLVESGSLNDFSNLVRENVSTSTCVVFSATLLGNRSGDSVNEKALSKTTAEGPEIGPKTGNHGSFTTKDAIEVLLRAPMLADLELWTHWDLRFAPSLGPLVGWLLNKVNTKELLCLATKDGKVFRVDHTSTVDSFLEASLQGSSFQTAVKLLSLLSLYGGERHVPLPLLKCYARQAFEVLTKNFMEVKENQTFLTHGNSLYRLHKPDEDASGPNTDLRRSNSTVHDAATDAASFFIDCLGHFPTEFRTFAAAILLSGLQSVIKDAPLAILGKCKQIEQRLMLHDVGLSLGIVEWIDDYHVFGSNMAAKSFPSSGVSCLEAVSSEFIRESTGIEDAVNMCASTQGDVEVSTEVDRKNKECNVVCYGVNNEKNTGDCFSDERHLSVADKENKAALIIESIRREEFGLDPSLSQDESRMLKKQHARLGRALHCLSQELYSQDSHFLLELVQNADDNVYPPNVEPTLSFILQDSGIVVLNNEQGFSEQNIRALCDVGNSTKKGSSSGYIGKKGIGFKSVFRVTDAPEIHSNGFHVKFDITEGQIGFVVPTVLPPCDIKLFQRLACCDLDNMDTNCWNTCIVLPFRTNVLEGSPMNSFKPMFLDLHPSLLLFLHRLHCIRFRDMVSDSFIIMRKQNLGKGIVKVSVGKETMTWFVESQKLKADTIRPDVKTTEISVAFTLQESDNEGFIPCLDQQPVFAFLPLRRYGLKFIIQGDFVLPSSREEVDGDSPWNQWLLSKVPDLFIGAERSFCALPCFSENPGKAVAAFMSFVPLVGEVHGFFSSLPRLIISKLRTSKCLLVEGDKHEWVLPCKVIRCWNQQARSLLPDSLLNEHLGLGFLDKNIVLSDSLARDLGIQEYGPKVLLQVISSLCNSENGLKSVSLVWLSSWLDTLYTMVLNSSGLTSIDSGAALDAINTLKKIPFIPLSDGTYSSVDDGTIWLHSDGVSSRLDDDHGPDVFPLLYAELRTVSPALLSAAATVDVSCLDVSVMGNVIRMLQRVGVQQVSAHEIVMVHILPAISDDKIAVDKKRLMIEYLSFVLLHLQSSCPNCHVERGQIISELRNKAFILTNHGYKRSGEVSIHFSVEFGNPIDVHKLISGLDLKWHEVDVAYSKHPMTGSLPGGILKWRDFFQEIGITDFVHVVPVEKKITDIPRTVLKNISWNDDLIYHGAIAKDWESPELFHLLSQLSSSGDQIRCKFLLEVLDTLWDDYYNDKATGQLILNSSEDIRIFQSSFMSSLCDVRWMVSSMDNELHYSKELFHDSDAIRTILGAIASYAVPKVKSEKLLSHVGFRTEVSLDDIFVVLQVWRSYKSPFLASIAQMTKFYTFIWNEMATSKQKIVDELRRGPFIFVPYSVVQRHEDVVPGVFYSPSEVYWHDLTGSINQVKEIHPHSGSNATGHPLCKTLCNVYPSLQEFFVSECAVNEEPHLRSYLEILLQLSTVALPSQAANMVFRVFLQWSNGLKSGILSREDLSYLKECLLKLEFAVLPTVLDKWVSLHPSFGLICWCDDENLKKEFKHFDNIDFLYFGELSDDEQDMFRVKVSVLLQNLGIPALSEVITREAIHYGLADHSLKADILNWALPYAQRYIYNAHHDRYSQLKQTGFENLCHLQIVVVEKLFYRNVLTRSGIASKKRFECSCLLLDNVFYATRDSDSHAMFMEFSRLLFEGTPDLHLANFLHMITTMVESGSNEEQIEFFILNSQKVPKLPDDESVWSLPSVVPSSTISKEAHTVSTVIPEQQNPTKSKRKGNWPPADWRMAPGFSFPRLSRYRAEEALPPPTSSMDVMEDDSKEKIGQMDHITHIEFSSDWTVEGVAYNPVPSEASENKPVASLLGSANDSIDLVTPSDDLNLMVHKNTERDQFSFGTPNAEAAMLTGRLGELVAFNYFTTNFGAECVTWVNKDNETGLPYDIVIGEEGKSSEYIEVKATRSLKKDWFFISSREWQFAFERGESFSIVHVGLSDSNNNRARITVFKNPVRLCHQGKLQLAVVMPKQLQEFSTGS</sequence>
<dbReference type="EMBL" id="CM037152">
    <property type="protein sequence ID" value="KAH7833983.1"/>
    <property type="molecule type" value="Genomic_DNA"/>
</dbReference>
<evidence type="ECO:0000313" key="2">
    <source>
        <dbReference type="Proteomes" id="UP000828048"/>
    </source>
</evidence>
<protein>
    <submittedName>
        <fullName evidence="1">Uncharacterized protein</fullName>
    </submittedName>
</protein>
<reference evidence="1 2" key="1">
    <citation type="journal article" date="2021" name="Hortic Res">
        <title>High-quality reference genome and annotation aids understanding of berry development for evergreen blueberry (Vaccinium darrowii).</title>
        <authorList>
            <person name="Yu J."/>
            <person name="Hulse-Kemp A.M."/>
            <person name="Babiker E."/>
            <person name="Staton M."/>
        </authorList>
    </citation>
    <scope>NUCLEOTIDE SEQUENCE [LARGE SCALE GENOMIC DNA]</scope>
    <source>
        <strain evidence="2">cv. NJ 8807/NJ 8810</strain>
        <tissue evidence="1">Young leaf</tissue>
    </source>
</reference>
<comment type="caution">
    <text evidence="1">The sequence shown here is derived from an EMBL/GenBank/DDBJ whole genome shotgun (WGS) entry which is preliminary data.</text>
</comment>
<name>A0ACB7X029_9ERIC</name>
<gene>
    <name evidence="1" type="ORF">Vadar_011644</name>
</gene>